<sequence length="160" mass="18384">MNRVDFEVEALYVHFLLYDIPTLFTEEELISVCWFELRGKINTCMLSPATLYKAYLVFKLIEAYGFEGRPVEGIVGLAGSESSKRTIYLDDEASVSNVENSENYPKKRGDGWLEIELGEFLNEEGDHGELEISVLEVERLNWKEGLFVQGIEIRPKTEHK</sequence>
<accession>A0A6A6KSU4</accession>
<evidence type="ECO:0000313" key="2">
    <source>
        <dbReference type="Proteomes" id="UP000467840"/>
    </source>
</evidence>
<protein>
    <recommendedName>
        <fullName evidence="3">F-box domain-containing protein</fullName>
    </recommendedName>
</protein>
<dbReference type="Proteomes" id="UP000467840">
    <property type="component" value="Chromosome 2"/>
</dbReference>
<reference evidence="1 2" key="1">
    <citation type="journal article" date="2020" name="Mol. Plant">
        <title>The Chromosome-Based Rubber Tree Genome Provides New Insights into Spurge Genome Evolution and Rubber Biosynthesis.</title>
        <authorList>
            <person name="Liu J."/>
            <person name="Shi C."/>
            <person name="Shi C.C."/>
            <person name="Li W."/>
            <person name="Zhang Q.J."/>
            <person name="Zhang Y."/>
            <person name="Li K."/>
            <person name="Lu H.F."/>
            <person name="Shi C."/>
            <person name="Zhu S.T."/>
            <person name="Xiao Z.Y."/>
            <person name="Nan H."/>
            <person name="Yue Y."/>
            <person name="Zhu X.G."/>
            <person name="Wu Y."/>
            <person name="Hong X.N."/>
            <person name="Fan G.Y."/>
            <person name="Tong Y."/>
            <person name="Zhang D."/>
            <person name="Mao C.L."/>
            <person name="Liu Y.L."/>
            <person name="Hao S.J."/>
            <person name="Liu W.Q."/>
            <person name="Lv M.Q."/>
            <person name="Zhang H.B."/>
            <person name="Liu Y."/>
            <person name="Hu-Tang G.R."/>
            <person name="Wang J.P."/>
            <person name="Wang J.H."/>
            <person name="Sun Y.H."/>
            <person name="Ni S.B."/>
            <person name="Chen W.B."/>
            <person name="Zhang X.C."/>
            <person name="Jiao Y.N."/>
            <person name="Eichler E.E."/>
            <person name="Li G.H."/>
            <person name="Liu X."/>
            <person name="Gao L.Z."/>
        </authorList>
    </citation>
    <scope>NUCLEOTIDE SEQUENCE [LARGE SCALE GENOMIC DNA]</scope>
    <source>
        <strain evidence="2">cv. GT1</strain>
        <tissue evidence="1">Leaf</tissue>
    </source>
</reference>
<name>A0A6A6KSU4_HEVBR</name>
<dbReference type="EMBL" id="JAAGAX010000015">
    <property type="protein sequence ID" value="KAF2291275.1"/>
    <property type="molecule type" value="Genomic_DNA"/>
</dbReference>
<dbReference type="AlphaFoldDB" id="A0A6A6KSU4"/>
<gene>
    <name evidence="1" type="ORF">GH714_022125</name>
</gene>
<dbReference type="PANTHER" id="PTHR32278">
    <property type="entry name" value="F-BOX DOMAIN-CONTAINING PROTEIN"/>
    <property type="match status" value="1"/>
</dbReference>
<dbReference type="PANTHER" id="PTHR32278:SF143">
    <property type="entry name" value="F-BOX PROTEIN PP2-B1"/>
    <property type="match status" value="1"/>
</dbReference>
<organism evidence="1 2">
    <name type="scientific">Hevea brasiliensis</name>
    <name type="common">Para rubber tree</name>
    <name type="synonym">Siphonia brasiliensis</name>
    <dbReference type="NCBI Taxonomy" id="3981"/>
    <lineage>
        <taxon>Eukaryota</taxon>
        <taxon>Viridiplantae</taxon>
        <taxon>Streptophyta</taxon>
        <taxon>Embryophyta</taxon>
        <taxon>Tracheophyta</taxon>
        <taxon>Spermatophyta</taxon>
        <taxon>Magnoliopsida</taxon>
        <taxon>eudicotyledons</taxon>
        <taxon>Gunneridae</taxon>
        <taxon>Pentapetalae</taxon>
        <taxon>rosids</taxon>
        <taxon>fabids</taxon>
        <taxon>Malpighiales</taxon>
        <taxon>Euphorbiaceae</taxon>
        <taxon>Crotonoideae</taxon>
        <taxon>Micrandreae</taxon>
        <taxon>Hevea</taxon>
    </lineage>
</organism>
<evidence type="ECO:0008006" key="3">
    <source>
        <dbReference type="Google" id="ProtNLM"/>
    </source>
</evidence>
<keyword evidence="2" id="KW-1185">Reference proteome</keyword>
<comment type="caution">
    <text evidence="1">The sequence shown here is derived from an EMBL/GenBank/DDBJ whole genome shotgun (WGS) entry which is preliminary data.</text>
</comment>
<proteinExistence type="predicted"/>
<dbReference type="Pfam" id="PF14299">
    <property type="entry name" value="PP2"/>
    <property type="match status" value="1"/>
</dbReference>
<dbReference type="InterPro" id="IPR025886">
    <property type="entry name" value="PP2-like"/>
</dbReference>
<evidence type="ECO:0000313" key="1">
    <source>
        <dbReference type="EMBL" id="KAF2291275.1"/>
    </source>
</evidence>